<dbReference type="KEGG" id="smon:AWR27_02455"/>
<dbReference type="PANTHER" id="PTHR39473">
    <property type="match status" value="1"/>
</dbReference>
<dbReference type="InterPro" id="IPR024775">
    <property type="entry name" value="DinB-like"/>
</dbReference>
<dbReference type="InterPro" id="IPR034660">
    <property type="entry name" value="DinB/YfiT-like"/>
</dbReference>
<reference evidence="2 3" key="1">
    <citation type="submission" date="2016-01" db="EMBL/GenBank/DDBJ databases">
        <authorList>
            <person name="Oliw E.H."/>
        </authorList>
    </citation>
    <scope>NUCLEOTIDE SEQUENCE [LARGE SCALE GENOMIC DNA]</scope>
    <source>
        <strain evidence="2 3">DY10</strain>
    </source>
</reference>
<dbReference type="STRING" id="1178516.AWR27_02455"/>
<dbReference type="EMBL" id="CP014263">
    <property type="protein sequence ID" value="AQG78300.1"/>
    <property type="molecule type" value="Genomic_DNA"/>
</dbReference>
<dbReference type="SUPFAM" id="SSF109854">
    <property type="entry name" value="DinB/YfiT-like putative metalloenzymes"/>
    <property type="match status" value="1"/>
</dbReference>
<proteinExistence type="predicted"/>
<feature type="domain" description="DinB-like" evidence="1">
    <location>
        <begin position="11"/>
        <end position="135"/>
    </location>
</feature>
<organism evidence="2 3">
    <name type="scientific">Spirosoma montaniterrae</name>
    <dbReference type="NCBI Taxonomy" id="1178516"/>
    <lineage>
        <taxon>Bacteria</taxon>
        <taxon>Pseudomonadati</taxon>
        <taxon>Bacteroidota</taxon>
        <taxon>Cytophagia</taxon>
        <taxon>Cytophagales</taxon>
        <taxon>Cytophagaceae</taxon>
        <taxon>Spirosoma</taxon>
    </lineage>
</organism>
<accession>A0A1P9WSG9</accession>
<name>A0A1P9WSG9_9BACT</name>
<dbReference type="OrthoDB" id="1162179at2"/>
<dbReference type="PANTHER" id="PTHR39473:SF1">
    <property type="entry name" value="DINB-LIKE DOMAIN-CONTAINING PROTEIN"/>
    <property type="match status" value="1"/>
</dbReference>
<dbReference type="AlphaFoldDB" id="A0A1P9WSG9"/>
<evidence type="ECO:0000313" key="3">
    <source>
        <dbReference type="Proteomes" id="UP000187941"/>
    </source>
</evidence>
<gene>
    <name evidence="2" type="ORF">AWR27_02455</name>
</gene>
<dbReference type="RefSeq" id="WP_077129728.1">
    <property type="nucleotide sequence ID" value="NZ_CP014263.1"/>
</dbReference>
<evidence type="ECO:0000259" key="1">
    <source>
        <dbReference type="Pfam" id="PF12867"/>
    </source>
</evidence>
<dbReference type="Pfam" id="PF12867">
    <property type="entry name" value="DinB_2"/>
    <property type="match status" value="1"/>
</dbReference>
<protein>
    <recommendedName>
        <fullName evidence="1">DinB-like domain-containing protein</fullName>
    </recommendedName>
</protein>
<sequence>MSQLAHRVDGVLSDLDDLLQQLPAPAYAEPLSVFSGSSLGQHVRHVLEFFQCLTAGLATGEVDYDARQRDRQLEQNLDYARQTLHRLRSMLNKLDAEKPLRLRQSYGIESVLLVPTNVSRELVYNIEHAVHHMALVRIGVQLYHPAIQLPQHFGVAHSTLIHKQTA</sequence>
<evidence type="ECO:0000313" key="2">
    <source>
        <dbReference type="EMBL" id="AQG78300.1"/>
    </source>
</evidence>
<dbReference type="Proteomes" id="UP000187941">
    <property type="component" value="Chromosome"/>
</dbReference>
<keyword evidence="3" id="KW-1185">Reference proteome</keyword>